<feature type="domain" description="Uncharacterized protein YyaB-like PH" evidence="2">
    <location>
        <begin position="87"/>
        <end position="160"/>
    </location>
</feature>
<protein>
    <submittedName>
        <fullName evidence="3">PH domain-containing protein</fullName>
    </submittedName>
</protein>
<dbReference type="Pfam" id="PF06713">
    <property type="entry name" value="bPH_4"/>
    <property type="match status" value="1"/>
</dbReference>
<keyword evidence="4" id="KW-1185">Reference proteome</keyword>
<dbReference type="InterPro" id="IPR009589">
    <property type="entry name" value="PH_YyaB-like"/>
</dbReference>
<feature type="transmembrane region" description="Helical" evidence="1">
    <location>
        <begin position="67"/>
        <end position="89"/>
    </location>
</feature>
<dbReference type="Proteomes" id="UP001596143">
    <property type="component" value="Unassembled WGS sequence"/>
</dbReference>
<dbReference type="EMBL" id="JBHSPF010000001">
    <property type="protein sequence ID" value="MFC5627292.1"/>
    <property type="molecule type" value="Genomic_DNA"/>
</dbReference>
<name>A0ABW0U1E3_9BACI</name>
<keyword evidence="1" id="KW-1133">Transmembrane helix</keyword>
<evidence type="ECO:0000313" key="4">
    <source>
        <dbReference type="Proteomes" id="UP001596143"/>
    </source>
</evidence>
<accession>A0ABW0U1E3</accession>
<keyword evidence="1" id="KW-0812">Transmembrane</keyword>
<sequence length="175" mass="20391">MVQLNYKPNVKSSAISSFKNGGETIVFSIQERYLVCFNDLGFNTFDDSNLHFWWRTVGWQLITYKSISGYIIAALILTLLLWIWFGTGYRVGREFLKVRYGPFKSKIKIKEIKRIRRTKNPFTAPALSVDRLEILFNKYDVINISPKSESKLIHSLLSINLDIKLDDISLEFNEK</sequence>
<evidence type="ECO:0000259" key="2">
    <source>
        <dbReference type="Pfam" id="PF06713"/>
    </source>
</evidence>
<reference evidence="4" key="1">
    <citation type="journal article" date="2019" name="Int. J. Syst. Evol. Microbiol.">
        <title>The Global Catalogue of Microorganisms (GCM) 10K type strain sequencing project: providing services to taxonomists for standard genome sequencing and annotation.</title>
        <authorList>
            <consortium name="The Broad Institute Genomics Platform"/>
            <consortium name="The Broad Institute Genome Sequencing Center for Infectious Disease"/>
            <person name="Wu L."/>
            <person name="Ma J."/>
        </authorList>
    </citation>
    <scope>NUCLEOTIDE SEQUENCE [LARGE SCALE GENOMIC DNA]</scope>
    <source>
        <strain evidence="4">CGMCC 1.15790</strain>
    </source>
</reference>
<evidence type="ECO:0000313" key="3">
    <source>
        <dbReference type="EMBL" id="MFC5627292.1"/>
    </source>
</evidence>
<comment type="caution">
    <text evidence="3">The sequence shown here is derived from an EMBL/GenBank/DDBJ whole genome shotgun (WGS) entry which is preliminary data.</text>
</comment>
<gene>
    <name evidence="3" type="ORF">ACFPTR_00030</name>
</gene>
<organism evidence="3 4">
    <name type="scientific">Aliibacillus thermotolerans</name>
    <dbReference type="NCBI Taxonomy" id="1834418"/>
    <lineage>
        <taxon>Bacteria</taxon>
        <taxon>Bacillati</taxon>
        <taxon>Bacillota</taxon>
        <taxon>Bacilli</taxon>
        <taxon>Bacillales</taxon>
        <taxon>Bacillaceae</taxon>
        <taxon>Aliibacillus</taxon>
    </lineage>
</organism>
<evidence type="ECO:0000256" key="1">
    <source>
        <dbReference type="SAM" id="Phobius"/>
    </source>
</evidence>
<dbReference type="RefSeq" id="WP_270897683.1">
    <property type="nucleotide sequence ID" value="NZ_JBHSPF010000001.1"/>
</dbReference>
<keyword evidence="1" id="KW-0472">Membrane</keyword>
<proteinExistence type="predicted"/>